<dbReference type="GO" id="GO:1901605">
    <property type="term" value="P:alpha-amino acid metabolic process"/>
    <property type="evidence" value="ECO:0007669"/>
    <property type="project" value="UniProtKB-ARBA"/>
</dbReference>
<protein>
    <recommendedName>
        <fullName evidence="3">Cysteine synthase</fullName>
    </recommendedName>
</protein>
<reference evidence="1 2" key="2">
    <citation type="submission" date="2009-03" db="EMBL/GenBank/DDBJ databases">
        <title>Draft genome sequence of Coprococcus comes (ATCC 27758).</title>
        <authorList>
            <person name="Sudarsanam P."/>
            <person name="Ley R."/>
            <person name="Guruge J."/>
            <person name="Turnbaugh P.J."/>
            <person name="Mahowald M."/>
            <person name="Liep D."/>
            <person name="Gordon J."/>
        </authorList>
    </citation>
    <scope>NUCLEOTIDE SEQUENCE [LARGE SCALE GENOMIC DNA]</scope>
    <source>
        <strain evidence="1 2">ATCC 27758</strain>
    </source>
</reference>
<dbReference type="SUPFAM" id="SSF53686">
    <property type="entry name" value="Tryptophan synthase beta subunit-like PLP-dependent enzymes"/>
    <property type="match status" value="1"/>
</dbReference>
<proteinExistence type="predicted"/>
<dbReference type="InterPro" id="IPR036052">
    <property type="entry name" value="TrpB-like_PALP_sf"/>
</dbReference>
<gene>
    <name evidence="1" type="ORF">COPCOM_00217</name>
</gene>
<dbReference type="EMBL" id="ABVR01000029">
    <property type="protein sequence ID" value="EEG91522.1"/>
    <property type="molecule type" value="Genomic_DNA"/>
</dbReference>
<sequence>MTDEDAYEPARLSAKTEGISVGISSGAALWAAIKVAKRAENAGKNLVVILPDSGERYLSSGIYSDETKR</sequence>
<comment type="caution">
    <text evidence="1">The sequence shown here is derived from an EMBL/GenBank/DDBJ whole genome shotgun (WGS) entry which is preliminary data.</text>
</comment>
<name>C0B4Z7_9FIRM</name>
<accession>C0B4Z7</accession>
<dbReference type="Gene3D" id="3.40.50.1100">
    <property type="match status" value="1"/>
</dbReference>
<dbReference type="HOGENOM" id="CLU_021018_5_2_9"/>
<evidence type="ECO:0000313" key="1">
    <source>
        <dbReference type="EMBL" id="EEG91522.1"/>
    </source>
</evidence>
<evidence type="ECO:0008006" key="3">
    <source>
        <dbReference type="Google" id="ProtNLM"/>
    </source>
</evidence>
<organism evidence="1 2">
    <name type="scientific">Coprococcus comes ATCC 27758</name>
    <dbReference type="NCBI Taxonomy" id="470146"/>
    <lineage>
        <taxon>Bacteria</taxon>
        <taxon>Bacillati</taxon>
        <taxon>Bacillota</taxon>
        <taxon>Clostridia</taxon>
        <taxon>Lachnospirales</taxon>
        <taxon>Lachnospiraceae</taxon>
        <taxon>Coprococcus</taxon>
    </lineage>
</organism>
<dbReference type="Proteomes" id="UP000003793">
    <property type="component" value="Unassembled WGS sequence"/>
</dbReference>
<dbReference type="InterPro" id="IPR050214">
    <property type="entry name" value="Cys_Synth/Cystath_Beta-Synth"/>
</dbReference>
<evidence type="ECO:0000313" key="2">
    <source>
        <dbReference type="Proteomes" id="UP000003793"/>
    </source>
</evidence>
<reference evidence="1 2" key="1">
    <citation type="submission" date="2009-02" db="EMBL/GenBank/DDBJ databases">
        <authorList>
            <person name="Fulton L."/>
            <person name="Clifton S."/>
            <person name="Fulton B."/>
            <person name="Xu J."/>
            <person name="Minx P."/>
            <person name="Pepin K.H."/>
            <person name="Johnson M."/>
            <person name="Bhonagiri V."/>
            <person name="Nash W.E."/>
            <person name="Mardis E.R."/>
            <person name="Wilson R.K."/>
        </authorList>
    </citation>
    <scope>NUCLEOTIDE SEQUENCE [LARGE SCALE GENOMIC DNA]</scope>
    <source>
        <strain evidence="1 2">ATCC 27758</strain>
    </source>
</reference>
<dbReference type="AlphaFoldDB" id="C0B4Z7"/>
<dbReference type="PANTHER" id="PTHR10314">
    <property type="entry name" value="CYSTATHIONINE BETA-SYNTHASE"/>
    <property type="match status" value="1"/>
</dbReference>